<protein>
    <recommendedName>
        <fullName evidence="5">Oxidation resistance protein 1</fullName>
    </recommendedName>
</protein>
<dbReference type="SUPFAM" id="SSF54106">
    <property type="entry name" value="LysM domain"/>
    <property type="match status" value="1"/>
</dbReference>
<dbReference type="GeneTree" id="ENSGT00940000155187"/>
<dbReference type="Pfam" id="PF07534">
    <property type="entry name" value="TLD"/>
    <property type="match status" value="1"/>
</dbReference>
<feature type="compositionally biased region" description="Polar residues" evidence="6">
    <location>
        <begin position="375"/>
        <end position="390"/>
    </location>
</feature>
<sequence length="843" mass="93071">MDLFSLTSSGARMFREAISHRLWAGPGPEADPVRRQHHDRHSLRAHTDTGQKKTPEKKDGRRMSFQRPKGTIEYSVESRDTLNSIALKFDTTPNELVQLNKLFSRAVVPGQVLYVPDPEYVSSVGSSPSLSPISPLSPTSSEADLEKATDSDALSRPDAVHPPVFSALRQYRVVSSASEEEEALTEKFLKISCKYITDGKGAVSGVLLVTPNNIMFDPHRMDPLVQAHGCEEYGIMCPLEEVQSAAVCKEITDPKIRETVPDDLEPLPAERHPSQQKDPEPRLKERGASDGGVTVPCSAEGSISEDVFTETELSPIREEEQASTEDLRLDKSSGASSESVQTITQVEAASSQAQGEACSQSEEPLEAKAEDNPPDTATENVSQSPVASKQHSVEKSPSIPTTTTSSSTSQDPSSSTSRPGSQSSANSNPAGPQGEANQDTNVSKTDTMQQGQEEKEDTKQTQEDNTQNSAEGTGYAGRRKHRSHKFLCLRVGRPMKKTFISNASASMQQYAQQGKKHEYWFAVPQERSDHLYVFFMQWSPDMYGEGVGGMGQPGFKVVKKNEVSETAEDEPITDLNVKEWEVVSHMEYHRRVDALNSEDLRSLCKRLQITTKEEVNSKHGPSIKAELEPETFKPSLTEPSDLLEADQIEKLAKNLPPRTIGYPWRLAFGTAKHGMSIKTLYRAMQGQDTPVLMVIKDSDGQVSGKILLKDSAVCVTRLTGFLKLLRCLALWLLNPLRSAMASTELERRFFSLSTPSSRYNNPGEFGVFAFLVLMCAAAVSAGVQMDRRQHVLHEGGHGLFSFWWRKVRLFCRNVSETLSVVHTNVEEAEPELWGGAPESFGRL</sequence>
<evidence type="ECO:0000313" key="8">
    <source>
        <dbReference type="Ensembl" id="ENSOSIP00000021700.1"/>
    </source>
</evidence>
<feature type="compositionally biased region" description="Basic and acidic residues" evidence="6">
    <location>
        <begin position="315"/>
        <end position="331"/>
    </location>
</feature>
<dbReference type="InterPro" id="IPR006571">
    <property type="entry name" value="TLDc_dom"/>
</dbReference>
<comment type="function">
    <text evidence="4">May be involved in protection from oxidative damage.</text>
</comment>
<comment type="similarity">
    <text evidence="2">Belongs to the OXR1 family.</text>
</comment>
<dbReference type="GO" id="GO:0005634">
    <property type="term" value="C:nucleus"/>
    <property type="evidence" value="ECO:0007669"/>
    <property type="project" value="TreeGrafter"/>
</dbReference>
<feature type="compositionally biased region" description="Low complexity" evidence="6">
    <location>
        <begin position="124"/>
        <end position="141"/>
    </location>
</feature>
<feature type="compositionally biased region" description="Basic residues" evidence="6">
    <location>
        <begin position="35"/>
        <end position="44"/>
    </location>
</feature>
<dbReference type="InterPro" id="IPR018392">
    <property type="entry name" value="LysM"/>
</dbReference>
<evidence type="ECO:0000256" key="1">
    <source>
        <dbReference type="ARBA" id="ARBA00004173"/>
    </source>
</evidence>
<feature type="compositionally biased region" description="Polar residues" evidence="6">
    <location>
        <begin position="333"/>
        <end position="362"/>
    </location>
</feature>
<dbReference type="GO" id="GO:0061550">
    <property type="term" value="P:cranial ganglion development"/>
    <property type="evidence" value="ECO:0007669"/>
    <property type="project" value="Ensembl"/>
</dbReference>
<dbReference type="GO" id="GO:0006979">
    <property type="term" value="P:response to oxidative stress"/>
    <property type="evidence" value="ECO:0007669"/>
    <property type="project" value="TreeGrafter"/>
</dbReference>
<feature type="compositionally biased region" description="Basic and acidic residues" evidence="6">
    <location>
        <begin position="268"/>
        <end position="288"/>
    </location>
</feature>
<dbReference type="Gene3D" id="3.10.350.10">
    <property type="entry name" value="LysM domain"/>
    <property type="match status" value="1"/>
</dbReference>
<feature type="compositionally biased region" description="Basic and acidic residues" evidence="6">
    <location>
        <begin position="452"/>
        <end position="462"/>
    </location>
</feature>
<dbReference type="PROSITE" id="PS51782">
    <property type="entry name" value="LYSM"/>
    <property type="match status" value="1"/>
</dbReference>
<reference evidence="8" key="1">
    <citation type="submission" date="2025-08" db="UniProtKB">
        <authorList>
            <consortium name="Ensembl"/>
        </authorList>
    </citation>
    <scope>IDENTIFICATION</scope>
</reference>
<dbReference type="PANTHER" id="PTHR23354">
    <property type="entry name" value="NUCLEOLAR PROTEIN 7/ESTROGEN RECEPTOR COACTIVATOR-RELATED"/>
    <property type="match status" value="1"/>
</dbReference>
<dbReference type="Pfam" id="PF01476">
    <property type="entry name" value="LysM"/>
    <property type="match status" value="1"/>
</dbReference>
<dbReference type="Proteomes" id="UP000694383">
    <property type="component" value="Unplaced"/>
</dbReference>
<feature type="compositionally biased region" description="Basic and acidic residues" evidence="6">
    <location>
        <begin position="45"/>
        <end position="62"/>
    </location>
</feature>
<keyword evidence="3" id="KW-0496">Mitochondrion</keyword>
<dbReference type="GO" id="GO:0005739">
    <property type="term" value="C:mitochondrion"/>
    <property type="evidence" value="ECO:0007669"/>
    <property type="project" value="UniProtKB-SubCell"/>
</dbReference>
<dbReference type="SMART" id="SM00584">
    <property type="entry name" value="TLDc"/>
    <property type="match status" value="1"/>
</dbReference>
<evidence type="ECO:0000259" key="7">
    <source>
        <dbReference type="PROSITE" id="PS51782"/>
    </source>
</evidence>
<organism evidence="8 9">
    <name type="scientific">Oryzias sinensis</name>
    <name type="common">Chinese medaka</name>
    <dbReference type="NCBI Taxonomy" id="183150"/>
    <lineage>
        <taxon>Eukaryota</taxon>
        <taxon>Metazoa</taxon>
        <taxon>Chordata</taxon>
        <taxon>Craniata</taxon>
        <taxon>Vertebrata</taxon>
        <taxon>Euteleostomi</taxon>
        <taxon>Actinopterygii</taxon>
        <taxon>Neopterygii</taxon>
        <taxon>Teleostei</taxon>
        <taxon>Neoteleostei</taxon>
        <taxon>Acanthomorphata</taxon>
        <taxon>Ovalentaria</taxon>
        <taxon>Atherinomorphae</taxon>
        <taxon>Beloniformes</taxon>
        <taxon>Adrianichthyidae</taxon>
        <taxon>Oryziinae</taxon>
        <taxon>Oryzias</taxon>
    </lineage>
</organism>
<proteinExistence type="inferred from homology"/>
<dbReference type="FunFam" id="3.10.350.10:FF:000002">
    <property type="entry name" value="Oxidation resistance protein 1 isoform X1"/>
    <property type="match status" value="1"/>
</dbReference>
<feature type="region of interest" description="Disordered" evidence="6">
    <location>
        <begin position="24"/>
        <end position="70"/>
    </location>
</feature>
<feature type="domain" description="LysM" evidence="7">
    <location>
        <begin position="72"/>
        <end position="115"/>
    </location>
</feature>
<feature type="region of interest" description="Disordered" evidence="6">
    <location>
        <begin position="124"/>
        <end position="156"/>
    </location>
</feature>
<evidence type="ECO:0000313" key="9">
    <source>
        <dbReference type="Proteomes" id="UP000694383"/>
    </source>
</evidence>
<comment type="subcellular location">
    <subcellularLocation>
        <location evidence="1">Mitochondrion</location>
    </subcellularLocation>
</comment>
<evidence type="ECO:0000256" key="6">
    <source>
        <dbReference type="SAM" id="MobiDB-lite"/>
    </source>
</evidence>
<dbReference type="PANTHER" id="PTHR23354:SF69">
    <property type="entry name" value="OXIDATION RESISTANCE PROTEIN 1"/>
    <property type="match status" value="1"/>
</dbReference>
<dbReference type="CDD" id="cd00118">
    <property type="entry name" value="LysM"/>
    <property type="match status" value="1"/>
</dbReference>
<name>A0A8C7Y120_9TELE</name>
<dbReference type="AlphaFoldDB" id="A0A8C7Y120"/>
<evidence type="ECO:0000256" key="5">
    <source>
        <dbReference type="ARBA" id="ARBA00040604"/>
    </source>
</evidence>
<dbReference type="GO" id="GO:0042981">
    <property type="term" value="P:regulation of apoptotic process"/>
    <property type="evidence" value="ECO:0007669"/>
    <property type="project" value="Ensembl"/>
</dbReference>
<feature type="compositionally biased region" description="Basic and acidic residues" evidence="6">
    <location>
        <begin position="144"/>
        <end position="156"/>
    </location>
</feature>
<evidence type="ECO:0000256" key="2">
    <source>
        <dbReference type="ARBA" id="ARBA00009540"/>
    </source>
</evidence>
<accession>A0A8C7Y120</accession>
<dbReference type="InterPro" id="IPR036779">
    <property type="entry name" value="LysM_dom_sf"/>
</dbReference>
<dbReference type="Ensembl" id="ENSOSIT00000022911.1">
    <property type="protein sequence ID" value="ENSOSIP00000021700.1"/>
    <property type="gene ID" value="ENSOSIG00000009029.1"/>
</dbReference>
<feature type="compositionally biased region" description="Polar residues" evidence="6">
    <location>
        <begin position="425"/>
        <end position="448"/>
    </location>
</feature>
<feature type="region of interest" description="Disordered" evidence="6">
    <location>
        <begin position="257"/>
        <end position="481"/>
    </location>
</feature>
<evidence type="ECO:0000256" key="3">
    <source>
        <dbReference type="ARBA" id="ARBA00023128"/>
    </source>
</evidence>
<evidence type="ECO:0000256" key="4">
    <source>
        <dbReference type="ARBA" id="ARBA00037112"/>
    </source>
</evidence>
<reference evidence="8" key="2">
    <citation type="submission" date="2025-09" db="UniProtKB">
        <authorList>
            <consortium name="Ensembl"/>
        </authorList>
    </citation>
    <scope>IDENTIFICATION</scope>
</reference>
<keyword evidence="9" id="KW-1185">Reference proteome</keyword>
<dbReference type="SMART" id="SM00257">
    <property type="entry name" value="LysM"/>
    <property type="match status" value="1"/>
</dbReference>
<feature type="compositionally biased region" description="Low complexity" evidence="6">
    <location>
        <begin position="396"/>
        <end position="424"/>
    </location>
</feature>
<dbReference type="GO" id="GO:1902882">
    <property type="term" value="P:regulation of response to oxidative stress"/>
    <property type="evidence" value="ECO:0007669"/>
    <property type="project" value="Ensembl"/>
</dbReference>